<evidence type="ECO:0000256" key="1">
    <source>
        <dbReference type="SAM" id="Coils"/>
    </source>
</evidence>
<feature type="coiled-coil region" evidence="1">
    <location>
        <begin position="241"/>
        <end position="268"/>
    </location>
</feature>
<feature type="region of interest" description="Disordered" evidence="2">
    <location>
        <begin position="1"/>
        <end position="25"/>
    </location>
</feature>
<feature type="compositionally biased region" description="Polar residues" evidence="2">
    <location>
        <begin position="1"/>
        <end position="20"/>
    </location>
</feature>
<dbReference type="EMBL" id="SSTD01004586">
    <property type="protein sequence ID" value="TYK23313.1"/>
    <property type="molecule type" value="Genomic_DNA"/>
</dbReference>
<organism evidence="3 4">
    <name type="scientific">Cucumis melo var. makuwa</name>
    <name type="common">Oriental melon</name>
    <dbReference type="NCBI Taxonomy" id="1194695"/>
    <lineage>
        <taxon>Eukaryota</taxon>
        <taxon>Viridiplantae</taxon>
        <taxon>Streptophyta</taxon>
        <taxon>Embryophyta</taxon>
        <taxon>Tracheophyta</taxon>
        <taxon>Spermatophyta</taxon>
        <taxon>Magnoliopsida</taxon>
        <taxon>eudicotyledons</taxon>
        <taxon>Gunneridae</taxon>
        <taxon>Pentapetalae</taxon>
        <taxon>rosids</taxon>
        <taxon>fabids</taxon>
        <taxon>Cucurbitales</taxon>
        <taxon>Cucurbitaceae</taxon>
        <taxon>Benincaseae</taxon>
        <taxon>Cucumis</taxon>
    </lineage>
</organism>
<dbReference type="InterPro" id="IPR004320">
    <property type="entry name" value="BPS1_pln"/>
</dbReference>
<dbReference type="PANTHER" id="PTHR33070:SF129">
    <property type="entry name" value="DUF241 DOMAIN PROTEIN"/>
    <property type="match status" value="1"/>
</dbReference>
<protein>
    <recommendedName>
        <fullName evidence="5">DUF241 domain protein</fullName>
    </recommendedName>
</protein>
<dbReference type="AlphaFoldDB" id="A0A5D3DI99"/>
<accession>A0A5D3DI99</accession>
<dbReference type="GO" id="GO:0048364">
    <property type="term" value="P:root development"/>
    <property type="evidence" value="ECO:0007669"/>
    <property type="project" value="InterPro"/>
</dbReference>
<dbReference type="Proteomes" id="UP000321947">
    <property type="component" value="Unassembled WGS sequence"/>
</dbReference>
<comment type="caution">
    <text evidence="3">The sequence shown here is derived from an EMBL/GenBank/DDBJ whole genome shotgun (WGS) entry which is preliminary data.</text>
</comment>
<evidence type="ECO:0000313" key="4">
    <source>
        <dbReference type="Proteomes" id="UP000321947"/>
    </source>
</evidence>
<evidence type="ECO:0000313" key="3">
    <source>
        <dbReference type="EMBL" id="TYK23313.1"/>
    </source>
</evidence>
<name>A0A5D3DI99_CUCMM</name>
<sequence>MDSFAANSKKSFHVRSNSLPSKPHPVVDEVDENLCRLRASEEVASSSSLCQKLDGLQDLQDSIDKLLLLPLTHQALVDNKSVDELLEGSLKILDVCALAKDVLSQMKESAHELESALRRRKDDKIDVQKYLNSRKMVKKAIHMTLKGMKKTNFQKSDESSETVCLLKEAESVTYNSIESLLLFVAGPKFPSKMSRWSLVSKFIQPKKVVSKDEDTNGNEVEMVDGALHSITDHKSDFLVQVENVQNSLRKLESCIRDFEDDLESLYRRLVKNRVSFLNILNH</sequence>
<reference evidence="3 4" key="1">
    <citation type="submission" date="2019-08" db="EMBL/GenBank/DDBJ databases">
        <title>Draft genome sequences of two oriental melons (Cucumis melo L. var makuwa).</title>
        <authorList>
            <person name="Kwon S.-Y."/>
        </authorList>
    </citation>
    <scope>NUCLEOTIDE SEQUENCE [LARGE SCALE GENOMIC DNA]</scope>
    <source>
        <strain evidence="4">cv. Chang Bougi</strain>
        <tissue evidence="3">Leaf</tissue>
    </source>
</reference>
<dbReference type="Pfam" id="PF03087">
    <property type="entry name" value="BPS1"/>
    <property type="match status" value="1"/>
</dbReference>
<gene>
    <name evidence="3" type="ORF">E5676_scaffold142G003710</name>
</gene>
<dbReference type="GO" id="GO:0048367">
    <property type="term" value="P:shoot system development"/>
    <property type="evidence" value="ECO:0007669"/>
    <property type="project" value="InterPro"/>
</dbReference>
<dbReference type="PANTHER" id="PTHR33070">
    <property type="entry name" value="OS06G0725500 PROTEIN"/>
    <property type="match status" value="1"/>
</dbReference>
<proteinExistence type="predicted"/>
<keyword evidence="1" id="KW-0175">Coiled coil</keyword>
<evidence type="ECO:0008006" key="5">
    <source>
        <dbReference type="Google" id="ProtNLM"/>
    </source>
</evidence>
<evidence type="ECO:0000256" key="2">
    <source>
        <dbReference type="SAM" id="MobiDB-lite"/>
    </source>
</evidence>